<keyword evidence="3" id="KW-1185">Reference proteome</keyword>
<evidence type="ECO:0000313" key="3">
    <source>
        <dbReference type="Proteomes" id="UP000504637"/>
    </source>
</evidence>
<dbReference type="InterPro" id="IPR019007">
    <property type="entry name" value="Wbp11/ELF5/Saf1_N"/>
</dbReference>
<evidence type="ECO:0000313" key="4">
    <source>
        <dbReference type="RefSeq" id="XP_033464738.1"/>
    </source>
</evidence>
<gene>
    <name evidence="4" type="ORF">K489DRAFT_386199</name>
</gene>
<name>A0A6J3ML25_9PEZI</name>
<feature type="compositionally biased region" description="Basic and acidic residues" evidence="1">
    <location>
        <begin position="33"/>
        <end position="50"/>
    </location>
</feature>
<evidence type="ECO:0000259" key="2">
    <source>
        <dbReference type="Pfam" id="PF09429"/>
    </source>
</evidence>
<proteinExistence type="predicted"/>
<feature type="region of interest" description="Disordered" evidence="1">
    <location>
        <begin position="266"/>
        <end position="291"/>
    </location>
</feature>
<reference evidence="4" key="1">
    <citation type="submission" date="2020-01" db="EMBL/GenBank/DDBJ databases">
        <authorList>
            <consortium name="DOE Joint Genome Institute"/>
            <person name="Haridas S."/>
            <person name="Albert R."/>
            <person name="Binder M."/>
            <person name="Bloem J."/>
            <person name="Labutti K."/>
            <person name="Salamov A."/>
            <person name="Andreopoulos B."/>
            <person name="Baker S.E."/>
            <person name="Barry K."/>
            <person name="Bills G."/>
            <person name="Bluhm B.H."/>
            <person name="Cannon C."/>
            <person name="Castanera R."/>
            <person name="Culley D.E."/>
            <person name="Daum C."/>
            <person name="Ezra D."/>
            <person name="Gonzalez J.B."/>
            <person name="Henrissat B."/>
            <person name="Kuo A."/>
            <person name="Liang C."/>
            <person name="Lipzen A."/>
            <person name="Lutzoni F."/>
            <person name="Magnuson J."/>
            <person name="Mondo S."/>
            <person name="Nolan M."/>
            <person name="Ohm R."/>
            <person name="Pangilinan J."/>
            <person name="Park H.-J."/>
            <person name="Ramirez L."/>
            <person name="Alfaro M."/>
            <person name="Sun H."/>
            <person name="Tritt A."/>
            <person name="Yoshinaga Y."/>
            <person name="Zwiers L.-H."/>
            <person name="Turgeon B.G."/>
            <person name="Goodwin S.B."/>
            <person name="Spatafora J.W."/>
            <person name="Crous P.W."/>
            <person name="Grigoriev I.V."/>
        </authorList>
    </citation>
    <scope>NUCLEOTIDE SEQUENCE</scope>
    <source>
        <strain evidence="4">CBS 342.82</strain>
    </source>
</reference>
<dbReference type="GO" id="GO:0006396">
    <property type="term" value="P:RNA processing"/>
    <property type="evidence" value="ECO:0007669"/>
    <property type="project" value="InterPro"/>
</dbReference>
<reference evidence="4" key="2">
    <citation type="submission" date="2020-04" db="EMBL/GenBank/DDBJ databases">
        <authorList>
            <consortium name="NCBI Genome Project"/>
        </authorList>
    </citation>
    <scope>NUCLEOTIDE SEQUENCE</scope>
    <source>
        <strain evidence="4">CBS 342.82</strain>
    </source>
</reference>
<feature type="compositionally biased region" description="Basic and acidic residues" evidence="1">
    <location>
        <begin position="152"/>
        <end position="166"/>
    </location>
</feature>
<reference evidence="4" key="3">
    <citation type="submission" date="2025-08" db="UniProtKB">
        <authorList>
            <consortium name="RefSeq"/>
        </authorList>
    </citation>
    <scope>IDENTIFICATION</scope>
    <source>
        <strain evidence="4">CBS 342.82</strain>
    </source>
</reference>
<sequence>MPKEKSINPAQAQRKAEKQKEIKKNKQNIQSQRNEKLARRNPERVQKQIDELKELENRGVLRPKDKETLAQLERDLRGIRRAREALGDSAPKFPSREGRDGPDGRREQIDRRQNLGKRRRDEDDAHSSDTDPEVRDIPMPRDTPPPIPSTARKFEPNAKIGPDGKRVPHTLPSKPVSTIESQAVYSSAPQLRDLTKESLKFVPSTVAQKKKLVQGQGRLLEPEEIEKLESAGYYAAEKAAEQADIKAKTGKADDFEAELRRFESEIDHVYPSTEAGNARQVQLEDASDDGN</sequence>
<organism evidence="4">
    <name type="scientific">Dissoconium aciculare CBS 342.82</name>
    <dbReference type="NCBI Taxonomy" id="1314786"/>
    <lineage>
        <taxon>Eukaryota</taxon>
        <taxon>Fungi</taxon>
        <taxon>Dikarya</taxon>
        <taxon>Ascomycota</taxon>
        <taxon>Pezizomycotina</taxon>
        <taxon>Dothideomycetes</taxon>
        <taxon>Dothideomycetidae</taxon>
        <taxon>Mycosphaerellales</taxon>
        <taxon>Dissoconiaceae</taxon>
        <taxon>Dissoconium</taxon>
    </lineage>
</organism>
<feature type="region of interest" description="Disordered" evidence="1">
    <location>
        <begin position="82"/>
        <end position="175"/>
    </location>
</feature>
<dbReference type="Pfam" id="PF09429">
    <property type="entry name" value="Wbp11"/>
    <property type="match status" value="1"/>
</dbReference>
<dbReference type="RefSeq" id="XP_033464738.1">
    <property type="nucleotide sequence ID" value="XM_033606205.1"/>
</dbReference>
<feature type="compositionally biased region" description="Basic and acidic residues" evidence="1">
    <location>
        <begin position="94"/>
        <end position="139"/>
    </location>
</feature>
<accession>A0A6J3ML25</accession>
<feature type="domain" description="Wbp11/ELF5/Saf1 N-terminal" evidence="2">
    <location>
        <begin position="4"/>
        <end position="80"/>
    </location>
</feature>
<feature type="compositionally biased region" description="Basic and acidic residues" evidence="1">
    <location>
        <begin position="14"/>
        <end position="24"/>
    </location>
</feature>
<protein>
    <recommendedName>
        <fullName evidence="2">Wbp11/ELF5/Saf1 N-terminal domain-containing protein</fullName>
    </recommendedName>
</protein>
<dbReference type="OrthoDB" id="5597581at2759"/>
<dbReference type="Proteomes" id="UP000504637">
    <property type="component" value="Unplaced"/>
</dbReference>
<evidence type="ECO:0000256" key="1">
    <source>
        <dbReference type="SAM" id="MobiDB-lite"/>
    </source>
</evidence>
<dbReference type="GeneID" id="54364005"/>
<feature type="region of interest" description="Disordered" evidence="1">
    <location>
        <begin position="1"/>
        <end position="50"/>
    </location>
</feature>
<dbReference type="AlphaFoldDB" id="A0A6J3ML25"/>